<keyword evidence="5" id="KW-0964">Secreted</keyword>
<dbReference type="InterPro" id="IPR017850">
    <property type="entry name" value="Alkaline_phosphatase_core_sf"/>
</dbReference>
<dbReference type="GO" id="GO:0034480">
    <property type="term" value="F:phosphatidylcholine phospholipase C activity"/>
    <property type="evidence" value="ECO:0007669"/>
    <property type="project" value="UniProtKB-EC"/>
</dbReference>
<evidence type="ECO:0000256" key="2">
    <source>
        <dbReference type="ARBA" id="ARBA00009717"/>
    </source>
</evidence>
<dbReference type="Proteomes" id="UP000063789">
    <property type="component" value="Chromosome"/>
</dbReference>
<keyword evidence="7" id="KW-0843">Virulence</keyword>
<dbReference type="STRING" id="1136941.ACH46_01670"/>
<keyword evidence="11" id="KW-1185">Reference proteome</keyword>
<evidence type="ECO:0000313" key="10">
    <source>
        <dbReference type="EMBL" id="ALG83453.1"/>
    </source>
</evidence>
<organism evidence="10 11">
    <name type="scientific">Gordonia phthalatica</name>
    <dbReference type="NCBI Taxonomy" id="1136941"/>
    <lineage>
        <taxon>Bacteria</taxon>
        <taxon>Bacillati</taxon>
        <taxon>Actinomycetota</taxon>
        <taxon>Actinomycetes</taxon>
        <taxon>Mycobacteriales</taxon>
        <taxon>Gordoniaceae</taxon>
        <taxon>Gordonia</taxon>
    </lineage>
</organism>
<dbReference type="SUPFAM" id="SSF53649">
    <property type="entry name" value="Alkaline phosphatase-like"/>
    <property type="match status" value="1"/>
</dbReference>
<evidence type="ECO:0000256" key="3">
    <source>
        <dbReference type="ARBA" id="ARBA00012018"/>
    </source>
</evidence>
<dbReference type="EMBL" id="CP011853">
    <property type="protein sequence ID" value="ALG83453.1"/>
    <property type="molecule type" value="Genomic_DNA"/>
</dbReference>
<dbReference type="PANTHER" id="PTHR31956">
    <property type="entry name" value="NON-SPECIFIC PHOSPHOLIPASE C4-RELATED"/>
    <property type="match status" value="1"/>
</dbReference>
<gene>
    <name evidence="10" type="ORF">ACH46_01670</name>
</gene>
<evidence type="ECO:0000256" key="6">
    <source>
        <dbReference type="ARBA" id="ARBA00022801"/>
    </source>
</evidence>
<evidence type="ECO:0000256" key="8">
    <source>
        <dbReference type="ARBA" id="ARBA00048421"/>
    </source>
</evidence>
<dbReference type="OrthoDB" id="4181857at2"/>
<reference evidence="10 11" key="2">
    <citation type="journal article" date="2017" name="Int. J. Syst. Evol. Microbiol.">
        <title>Gordonia phthalatica sp. nov., a di-n-butyl phthalate-degrading bacterium isolated from activated sludge.</title>
        <authorList>
            <person name="Jin D."/>
            <person name="Kong X."/>
            <person name="Jia M."/>
            <person name="Yu X."/>
            <person name="Wang X."/>
            <person name="Zhuang X."/>
            <person name="Deng Y."/>
            <person name="Bai Z."/>
        </authorList>
    </citation>
    <scope>NUCLEOTIDE SEQUENCE [LARGE SCALE GENOMIC DNA]</scope>
    <source>
        <strain evidence="10 11">QH-11</strain>
    </source>
</reference>
<reference evidence="11" key="1">
    <citation type="submission" date="2015-06" db="EMBL/GenBank/DDBJ databases">
        <title>Complete genome sequence and metabolic analysis of phthalate degradation pathway in Gordonia sp. QH-11.</title>
        <authorList>
            <person name="Jin D."/>
            <person name="Kong X."/>
            <person name="Bai Z."/>
        </authorList>
    </citation>
    <scope>NUCLEOTIDE SEQUENCE [LARGE SCALE GENOMIC DNA]</scope>
    <source>
        <strain evidence="11">QH-11</strain>
    </source>
</reference>
<evidence type="ECO:0000256" key="4">
    <source>
        <dbReference type="ARBA" id="ARBA00022512"/>
    </source>
</evidence>
<name>A0A0N9N8N6_9ACTN</name>
<dbReference type="PANTHER" id="PTHR31956:SF1">
    <property type="entry name" value="NON-SPECIFIC PHOSPHOLIPASE C1"/>
    <property type="match status" value="1"/>
</dbReference>
<evidence type="ECO:0000313" key="11">
    <source>
        <dbReference type="Proteomes" id="UP000063789"/>
    </source>
</evidence>
<dbReference type="AlphaFoldDB" id="A0A0N9N8N6"/>
<comment type="subcellular location">
    <subcellularLocation>
        <location evidence="1">Secreted</location>
        <location evidence="1">Cell wall</location>
    </subcellularLocation>
</comment>
<comment type="catalytic activity">
    <reaction evidence="8">
        <text>a 1,2-diacyl-sn-glycero-3-phosphocholine + H2O = phosphocholine + a 1,2-diacyl-sn-glycerol + H(+)</text>
        <dbReference type="Rhea" id="RHEA:10604"/>
        <dbReference type="ChEBI" id="CHEBI:15377"/>
        <dbReference type="ChEBI" id="CHEBI:15378"/>
        <dbReference type="ChEBI" id="CHEBI:17815"/>
        <dbReference type="ChEBI" id="CHEBI:57643"/>
        <dbReference type="ChEBI" id="CHEBI:295975"/>
        <dbReference type="EC" id="3.1.4.3"/>
    </reaction>
    <physiologicalReaction direction="left-to-right" evidence="8">
        <dbReference type="Rhea" id="RHEA:10605"/>
    </physiologicalReaction>
</comment>
<evidence type="ECO:0000256" key="1">
    <source>
        <dbReference type="ARBA" id="ARBA00004191"/>
    </source>
</evidence>
<dbReference type="InterPro" id="IPR006311">
    <property type="entry name" value="TAT_signal"/>
</dbReference>
<dbReference type="InterPro" id="IPR007312">
    <property type="entry name" value="Phosphoesterase"/>
</dbReference>
<dbReference type="PATRIC" id="fig|1136941.3.peg.335"/>
<keyword evidence="6" id="KW-0378">Hydrolase</keyword>
<dbReference type="Gene3D" id="3.40.720.10">
    <property type="entry name" value="Alkaline Phosphatase, subunit A"/>
    <property type="match status" value="2"/>
</dbReference>
<evidence type="ECO:0000256" key="5">
    <source>
        <dbReference type="ARBA" id="ARBA00022525"/>
    </source>
</evidence>
<keyword evidence="4" id="KW-0134">Cell wall</keyword>
<dbReference type="Pfam" id="PF04185">
    <property type="entry name" value="Phosphoesterase"/>
    <property type="match status" value="1"/>
</dbReference>
<dbReference type="KEGG" id="goq:ACH46_01670"/>
<evidence type="ECO:0000256" key="9">
    <source>
        <dbReference type="SAM" id="MobiDB-lite"/>
    </source>
</evidence>
<dbReference type="PROSITE" id="PS51318">
    <property type="entry name" value="TAT"/>
    <property type="match status" value="1"/>
</dbReference>
<proteinExistence type="inferred from homology"/>
<accession>A0A0N9N8N6</accession>
<dbReference type="RefSeq" id="WP_062391404.1">
    <property type="nucleotide sequence ID" value="NZ_CP011853.1"/>
</dbReference>
<dbReference type="EC" id="3.1.4.3" evidence="3"/>
<comment type="similarity">
    <text evidence="2">Belongs to the bacterial phospholipase C family.</text>
</comment>
<sequence length="662" mass="72707">MATAPREISSMSRRHFLQLAAGAAGTVGAAGAATLLPPSLLAAAAQARPAGGLRDVEHVVVLMQENRSFDHYFGTLRGVRGFGDNAAKPGVFEQNGIEPYLIRDAANRGDLSVEYVASLPHTWTDGQRALNGGRCDHWVDAKGRGTMACYDRDDIPFQFALAETFTVCDAYFASSPTSTCPNRNYLFSGTTGFEPHGPRAVTNDAYDSAHPGFGWPTYAENLQDAGVDWRVYQEWDNYTDNNLDFFARFRTIGSAVVAMSGMAGGDLTGFYGRLLESGRVGDDGRMRPDAWQRHAADTLHAASRRLPPRERDLYDRALHRSEPGTLVSRFRDDVARDRLPTVSWIVASAADSEHPSASSPAQSSALTYQLLDALASHPQVWAKTAVLITYDEFDGYFDHVVPPLPPRGEPDEWWDDKPMGLGFRVPMTIVSPWTVGGHVCSEVFDHTSVVRFLERVTGVRCPTVSRWRRRVCGDLVSAFDFTRSDGLRMPSRPGPVPAFDKRWEAEPGGAIPEQEPGTAVALPTPYRLSAHVAAGVLNLVNEGSRAAVFAVFYDGRAEHHTVTDRTRIRLPRTTTHVVVTGPDRFLRDFAFPAEGSTARLTLNHSARTVAMNGTDITATAVRDGWYEVTVTEPAGRQYFTGRLENGRRTRTSPLRRDPAVPA</sequence>
<feature type="region of interest" description="Disordered" evidence="9">
    <location>
        <begin position="643"/>
        <end position="662"/>
    </location>
</feature>
<evidence type="ECO:0000256" key="7">
    <source>
        <dbReference type="ARBA" id="ARBA00023026"/>
    </source>
</evidence>
<protein>
    <recommendedName>
        <fullName evidence="3">phospholipase C</fullName>
        <ecNumber evidence="3">3.1.4.3</ecNumber>
    </recommendedName>
</protein>